<reference evidence="3" key="1">
    <citation type="submission" date="2018-06" db="EMBL/GenBank/DDBJ databases">
        <authorList>
            <person name="Lum Nde A."/>
            <person name="Hugo C."/>
        </authorList>
    </citation>
    <scope>NUCLEOTIDE SEQUENCE [LARGE SCALE GENOMIC DNA]</scope>
    <source>
        <strain evidence="3">1_F178</strain>
    </source>
</reference>
<gene>
    <name evidence="2" type="ORF">DRF65_00460</name>
</gene>
<dbReference type="EMBL" id="QNVT01000001">
    <property type="protein sequence ID" value="REC64082.1"/>
    <property type="molecule type" value="Genomic_DNA"/>
</dbReference>
<dbReference type="Pfam" id="PF04233">
    <property type="entry name" value="Phage_Mu_F"/>
    <property type="match status" value="1"/>
</dbReference>
<dbReference type="AlphaFoldDB" id="A0A3D9CF22"/>
<name>A0A3D9CF22_9FLAO</name>
<evidence type="ECO:0000313" key="2">
    <source>
        <dbReference type="EMBL" id="REC64082.1"/>
    </source>
</evidence>
<proteinExistence type="predicted"/>
<accession>A0A3D9CF22</accession>
<organism evidence="2 3">
    <name type="scientific">Chryseobacterium pennae</name>
    <dbReference type="NCBI Taxonomy" id="2258962"/>
    <lineage>
        <taxon>Bacteria</taxon>
        <taxon>Pseudomonadati</taxon>
        <taxon>Bacteroidota</taxon>
        <taxon>Flavobacteriia</taxon>
        <taxon>Flavobacteriales</taxon>
        <taxon>Weeksellaceae</taxon>
        <taxon>Chryseobacterium group</taxon>
        <taxon>Chryseobacterium</taxon>
    </lineage>
</organism>
<dbReference type="Proteomes" id="UP000256686">
    <property type="component" value="Unassembled WGS sequence"/>
</dbReference>
<feature type="domain" description="Phage head morphogenesis" evidence="1">
    <location>
        <begin position="557"/>
        <end position="623"/>
    </location>
</feature>
<dbReference type="RefSeq" id="WP_115967951.1">
    <property type="nucleotide sequence ID" value="NZ_QNVT01000001.1"/>
</dbReference>
<comment type="caution">
    <text evidence="2">The sequence shown here is derived from an EMBL/GenBank/DDBJ whole genome shotgun (WGS) entry which is preliminary data.</text>
</comment>
<sequence length="816" mass="94737">MKFKIQTVTDFLHNAFSGGKDKDYERAVTQMVDAIKRQRTLYNKEIRDWKMARAIALDPIIPRRKMLIDIMEEVLDDPFIYGRSETRKLRVSNKTAAIIDKNGEINEEKTKLLQKLWFKNLIKYTLDSIYFSYTLMYPKELDENGFIKNLSFVYRDHIVPETTEILINPYDMQGENFREGDFKKWMLWVSHEHSIGLLNKAIPLWIFKKHSWQNWDEFEEMFGIPMRTAKVASTDPRVKKEVDKWLKDLGSAGWARFPEGVEIDIKESNSRDSFNVFNEKRKACNEELANLFDGNSETAKDTGSRAKTGEIINGTQKLITMDDETFVMFFINDDVLPWLRGLGYPFDESDTCIWNDNEKLTPKERLEIFKGVKDLGYKIKKEQIETELDVEIVGEVSGGESLQPIPENRYRNFKLPQGFGTPAQLEGLSGGKSAAPFNGRDITMQEENFLRQLYENPGAINWSYNEFRESHTSLLNAIKQGFGKMDFDFDSTDHRRMRAWMNNIHRFGVDKTQAEVNELNEMLKHPEVKSFNDFRNKAKAVFPNYKELYLKTEWDHANATSNMAARYMEMMDDIEIAPYWRLNAIIDNGTTVICRSMDGKVFDKRDQSSWKFLPPLHWKCRTDAEDIFDDYDGEITSFEEAIKTDPDGWERMQKQGFDVNWGDSDEIFTHAQSYLRKLSQDSTPIDVSDLGITDYGLSEWAKVKKNAYPKKAVTIRSHIDKTGMARIITSENLPVWIDAEASKLDDMLFTQIRETLISPDEVYWSDSGKMPQSVFIRFYKDGAFKVTTESVKVTDYTLIADADTARKGLLVNIPKK</sequence>
<dbReference type="InterPro" id="IPR006528">
    <property type="entry name" value="Phage_head_morphogenesis_dom"/>
</dbReference>
<keyword evidence="3" id="KW-1185">Reference proteome</keyword>
<dbReference type="Pfam" id="PF06074">
    <property type="entry name" value="Portal_Mu"/>
    <property type="match status" value="1"/>
</dbReference>
<protein>
    <recommendedName>
        <fullName evidence="1">Phage head morphogenesis domain-containing protein</fullName>
    </recommendedName>
</protein>
<dbReference type="InterPro" id="IPR009279">
    <property type="entry name" value="Portal_Mu"/>
</dbReference>
<evidence type="ECO:0000313" key="3">
    <source>
        <dbReference type="Proteomes" id="UP000256686"/>
    </source>
</evidence>
<evidence type="ECO:0000259" key="1">
    <source>
        <dbReference type="Pfam" id="PF04233"/>
    </source>
</evidence>